<dbReference type="EC" id="2.1.1.191" evidence="4"/>
<dbReference type="PANTHER" id="PTHR42873">
    <property type="entry name" value="RIBOSOMAL RNA LARGE SUBUNIT METHYLTRANSFERASE"/>
    <property type="match status" value="1"/>
</dbReference>
<evidence type="ECO:0000313" key="5">
    <source>
        <dbReference type="Proteomes" id="UP000238823"/>
    </source>
</evidence>
<dbReference type="Proteomes" id="UP000238823">
    <property type="component" value="Unassembled WGS sequence"/>
</dbReference>
<dbReference type="AlphaFoldDB" id="A0A2S9XU80"/>
<dbReference type="PANTHER" id="PTHR42873:SF1">
    <property type="entry name" value="S-ADENOSYLMETHIONINE-DEPENDENT METHYLTRANSFERASE DOMAIN-CONTAINING PROTEIN"/>
    <property type="match status" value="1"/>
</dbReference>
<evidence type="ECO:0000256" key="1">
    <source>
        <dbReference type="ARBA" id="ARBA00022603"/>
    </source>
</evidence>
<reference evidence="4 5" key="1">
    <citation type="submission" date="2018-03" db="EMBL/GenBank/DDBJ databases">
        <title>Draft Genome Sequences of the Obligatory Marine Myxobacteria Enhygromyxa salina SWB007.</title>
        <authorList>
            <person name="Poehlein A."/>
            <person name="Moghaddam J.A."/>
            <person name="Harms H."/>
            <person name="Alanjari M."/>
            <person name="Koenig G.M."/>
            <person name="Daniel R."/>
            <person name="Schaeberle T.F."/>
        </authorList>
    </citation>
    <scope>NUCLEOTIDE SEQUENCE [LARGE SCALE GENOMIC DNA]</scope>
    <source>
        <strain evidence="4 5">SWB007</strain>
    </source>
</reference>
<proteinExistence type="predicted"/>
<dbReference type="InterPro" id="IPR007848">
    <property type="entry name" value="Small_mtfrase_dom"/>
</dbReference>
<dbReference type="CDD" id="cd11572">
    <property type="entry name" value="RlmI_M_like"/>
    <property type="match status" value="1"/>
</dbReference>
<dbReference type="GO" id="GO:0032259">
    <property type="term" value="P:methylation"/>
    <property type="evidence" value="ECO:0007669"/>
    <property type="project" value="UniProtKB-KW"/>
</dbReference>
<dbReference type="GO" id="GO:0008168">
    <property type="term" value="F:methyltransferase activity"/>
    <property type="evidence" value="ECO:0007669"/>
    <property type="project" value="UniProtKB-KW"/>
</dbReference>
<comment type="caution">
    <text evidence="4">The sequence shown here is derived from an EMBL/GenBank/DDBJ whole genome shotgun (WGS) entry which is preliminary data.</text>
</comment>
<sequence>MVAHGLYSPESRILLRVLSAGPQPPAADWLERRLAAALGGREALGLAAKATREVTTGYREVNSEGDGLPGVVVDRFGDWRVVQITTAPMAARRHAILAWLSARAPVPGGQILLMAQSAAAREGFVPGLEIHARDGTSNGPPALEWLEHGLTFTAPFRAPSGQGEAEPSAAPAMQKTGAYHDQRDNRRRFAELVAARSIDAPRVLDLGCHVGGFAVAMAAACPRAQIVAVDQSATALDHLRHNAAANHVADQIQAVAADMFGDLAQLDGPTVGGPFHAAIFDPPKIASSRRDLPRAIKAMARTLSRVLPRLADAGVIGVCSCSHHLGWDELERAVLDAAGSTSMARVARWGAGPDHPIAPGHDEGQYLRVAVYQRR</sequence>
<keyword evidence="2" id="KW-0949">S-adenosyl-L-methionine</keyword>
<keyword evidence="1 4" id="KW-0489">Methyltransferase</keyword>
<feature type="domain" description="Methyltransferase small" evidence="3">
    <location>
        <begin position="200"/>
        <end position="277"/>
    </location>
</feature>
<dbReference type="Pfam" id="PF05175">
    <property type="entry name" value="MTS"/>
    <property type="match status" value="1"/>
</dbReference>
<dbReference type="InterPro" id="IPR029063">
    <property type="entry name" value="SAM-dependent_MTases_sf"/>
</dbReference>
<name>A0A2S9XU80_9BACT</name>
<protein>
    <submittedName>
        <fullName evidence="4">Ribosomal RNA large subunit methyltransferase I</fullName>
        <ecNumber evidence="4">2.1.1.191</ecNumber>
    </submittedName>
</protein>
<evidence type="ECO:0000313" key="4">
    <source>
        <dbReference type="EMBL" id="PRP96290.1"/>
    </source>
</evidence>
<dbReference type="CDD" id="cd02440">
    <property type="entry name" value="AdoMet_MTases"/>
    <property type="match status" value="1"/>
</dbReference>
<evidence type="ECO:0000256" key="2">
    <source>
        <dbReference type="ARBA" id="ARBA00022691"/>
    </source>
</evidence>
<dbReference type="Gene3D" id="3.40.50.150">
    <property type="entry name" value="Vaccinia Virus protein VP39"/>
    <property type="match status" value="1"/>
</dbReference>
<dbReference type="EMBL" id="PVNL01000135">
    <property type="protein sequence ID" value="PRP96290.1"/>
    <property type="molecule type" value="Genomic_DNA"/>
</dbReference>
<dbReference type="Gene3D" id="3.30.750.80">
    <property type="entry name" value="RNA methyltransferase domain (HRMD) like"/>
    <property type="match status" value="1"/>
</dbReference>
<keyword evidence="4" id="KW-0808">Transferase</keyword>
<dbReference type="SUPFAM" id="SSF53335">
    <property type="entry name" value="S-adenosyl-L-methionine-dependent methyltransferases"/>
    <property type="match status" value="1"/>
</dbReference>
<organism evidence="4 5">
    <name type="scientific">Enhygromyxa salina</name>
    <dbReference type="NCBI Taxonomy" id="215803"/>
    <lineage>
        <taxon>Bacteria</taxon>
        <taxon>Pseudomonadati</taxon>
        <taxon>Myxococcota</taxon>
        <taxon>Polyangia</taxon>
        <taxon>Nannocystales</taxon>
        <taxon>Nannocystaceae</taxon>
        <taxon>Enhygromyxa</taxon>
    </lineage>
</organism>
<accession>A0A2S9XU80</accession>
<evidence type="ECO:0000259" key="3">
    <source>
        <dbReference type="Pfam" id="PF05175"/>
    </source>
</evidence>
<gene>
    <name evidence="4" type="primary">rlmI_3</name>
    <name evidence="4" type="ORF">ENSA7_71050</name>
</gene>